<dbReference type="SUPFAM" id="SSF53474">
    <property type="entry name" value="alpha/beta-Hydrolases"/>
    <property type="match status" value="1"/>
</dbReference>
<dbReference type="Gene3D" id="3.40.50.1820">
    <property type="entry name" value="alpha/beta hydrolase"/>
    <property type="match status" value="1"/>
</dbReference>
<evidence type="ECO:0000256" key="5">
    <source>
        <dbReference type="ARBA" id="ARBA00022801"/>
    </source>
</evidence>
<dbReference type="PANTHER" id="PTHR33938:SF15">
    <property type="entry name" value="FERULOYL ESTERASE B-RELATED"/>
    <property type="match status" value="1"/>
</dbReference>
<dbReference type="GO" id="GO:0052689">
    <property type="term" value="F:carboxylic ester hydrolase activity"/>
    <property type="evidence" value="ECO:0007669"/>
    <property type="project" value="UniProtKB-KW"/>
</dbReference>
<keyword evidence="9" id="KW-1185">Reference proteome</keyword>
<evidence type="ECO:0000313" key="9">
    <source>
        <dbReference type="Proteomes" id="UP000193862"/>
    </source>
</evidence>
<protein>
    <submittedName>
        <fullName evidence="8">Tannase and feruloyl esterase</fullName>
    </submittedName>
</protein>
<evidence type="ECO:0000313" key="8">
    <source>
        <dbReference type="EMBL" id="SLN26062.1"/>
    </source>
</evidence>
<dbReference type="GO" id="GO:0046872">
    <property type="term" value="F:metal ion binding"/>
    <property type="evidence" value="ECO:0007669"/>
    <property type="project" value="UniProtKB-KW"/>
</dbReference>
<comment type="similarity">
    <text evidence="1">Belongs to the tannase family.</text>
</comment>
<keyword evidence="4" id="KW-0732">Signal</keyword>
<keyword evidence="3" id="KW-0479">Metal-binding</keyword>
<organism evidence="8 9">
    <name type="scientific">Aquimixticola soesokkakensis</name>
    <dbReference type="NCBI Taxonomy" id="1519096"/>
    <lineage>
        <taxon>Bacteria</taxon>
        <taxon>Pseudomonadati</taxon>
        <taxon>Pseudomonadota</taxon>
        <taxon>Alphaproteobacteria</taxon>
        <taxon>Rhodobacterales</taxon>
        <taxon>Paracoccaceae</taxon>
        <taxon>Aquimixticola</taxon>
    </lineage>
</organism>
<gene>
    <name evidence="8" type="ORF">AQS8620_00775</name>
</gene>
<dbReference type="OrthoDB" id="7197884at2"/>
<dbReference type="Pfam" id="PF07519">
    <property type="entry name" value="Tannase"/>
    <property type="match status" value="1"/>
</dbReference>
<dbReference type="InterPro" id="IPR011118">
    <property type="entry name" value="Tannase/feruloyl_esterase"/>
</dbReference>
<keyword evidence="5" id="KW-0378">Hydrolase</keyword>
<evidence type="ECO:0000256" key="4">
    <source>
        <dbReference type="ARBA" id="ARBA00022729"/>
    </source>
</evidence>
<sequence>MISCHLVPLKTLSRGVVTLLIGATLALPAVAQIKGPAELAVVPPVISCAALMDVDMTAIGGEGSAITAAKEGTSGDVAVCAVEGTLAPQINFEVVLPLETWTQRYLQVGCGGLCGSITLRSGASNDCAILNDGGFVMAATDMGHSGGFSDDGSWGENTDQRKDFAYLAQHLTAKAAKLLIANFYGQAQAYAYFNGCSDGGREALMEAMRFPEDFDGVIAGAPAMLFQVQNTLYHGWQADANTDENGQIILLSDRLPILHDAVVAACDPVDGATDGLISDPSACLFDLDTITCAAGASDTSACLTPAEADVARRFYEGPIDATTGAHLTAGQPQYGSELNWAGVYVADSRDGALMSTMAATPVIKYLAFDPARPDATLADFDFSEETLNDLRARHTLYDATNTDLSRFEAAGGKLILWHGLADPHISPANTLALHSGMIAQMGAETVDGFERLYLLPGVGHCGNGEGPSNLDLLTPMMAWVENGTAPQAVMTTSSSTTTSFGAPQFAGSEPTGDAAPKGALKQAASRLPDMTRPVYPYPFTAVWDGSGDVYDAAHWSQGEAAQIVHLRDWPGADFFAPYAFTDE</sequence>
<keyword evidence="7" id="KW-1015">Disulfide bond</keyword>
<dbReference type="PANTHER" id="PTHR33938">
    <property type="entry name" value="FERULOYL ESTERASE B-RELATED"/>
    <property type="match status" value="1"/>
</dbReference>
<keyword evidence="6" id="KW-0106">Calcium</keyword>
<evidence type="ECO:0000256" key="7">
    <source>
        <dbReference type="ARBA" id="ARBA00023157"/>
    </source>
</evidence>
<accession>A0A1Y5RWY9</accession>
<proteinExistence type="inferred from homology"/>
<dbReference type="RefSeq" id="WP_085835525.1">
    <property type="nucleotide sequence ID" value="NZ_FWFS01000002.1"/>
</dbReference>
<dbReference type="AlphaFoldDB" id="A0A1Y5RWY9"/>
<keyword evidence="2" id="KW-0719">Serine esterase</keyword>
<evidence type="ECO:0000256" key="1">
    <source>
        <dbReference type="ARBA" id="ARBA00006249"/>
    </source>
</evidence>
<dbReference type="EMBL" id="FWFS01000002">
    <property type="protein sequence ID" value="SLN26062.1"/>
    <property type="molecule type" value="Genomic_DNA"/>
</dbReference>
<dbReference type="Proteomes" id="UP000193862">
    <property type="component" value="Unassembled WGS sequence"/>
</dbReference>
<evidence type="ECO:0000256" key="3">
    <source>
        <dbReference type="ARBA" id="ARBA00022723"/>
    </source>
</evidence>
<name>A0A1Y5RWY9_9RHOB</name>
<dbReference type="InterPro" id="IPR029058">
    <property type="entry name" value="AB_hydrolase_fold"/>
</dbReference>
<reference evidence="8 9" key="1">
    <citation type="submission" date="2017-03" db="EMBL/GenBank/DDBJ databases">
        <authorList>
            <person name="Afonso C.L."/>
            <person name="Miller P.J."/>
            <person name="Scott M.A."/>
            <person name="Spackman E."/>
            <person name="Goraichik I."/>
            <person name="Dimitrov K.M."/>
            <person name="Suarez D.L."/>
            <person name="Swayne D.E."/>
        </authorList>
    </citation>
    <scope>NUCLEOTIDE SEQUENCE [LARGE SCALE GENOMIC DNA]</scope>
    <source>
        <strain evidence="8 9">CECT 8620</strain>
    </source>
</reference>
<evidence type="ECO:0000256" key="6">
    <source>
        <dbReference type="ARBA" id="ARBA00022837"/>
    </source>
</evidence>
<evidence type="ECO:0000256" key="2">
    <source>
        <dbReference type="ARBA" id="ARBA00022487"/>
    </source>
</evidence>